<feature type="domain" description="Alpha-2-macroglobulin" evidence="4">
    <location>
        <begin position="1129"/>
        <end position="1217"/>
    </location>
</feature>
<dbReference type="InterPro" id="IPR041462">
    <property type="entry name" value="Bact_A2M_MG6"/>
</dbReference>
<dbReference type="PANTHER" id="PTHR40094:SF1">
    <property type="entry name" value="UBIQUITIN DOMAIN-CONTAINING PROTEIN"/>
    <property type="match status" value="1"/>
</dbReference>
<dbReference type="CDD" id="cd02891">
    <property type="entry name" value="A2M_like"/>
    <property type="match status" value="1"/>
</dbReference>
<evidence type="ECO:0000259" key="3">
    <source>
        <dbReference type="SMART" id="SM01359"/>
    </source>
</evidence>
<keyword evidence="2" id="KW-0732">Signal</keyword>
<dbReference type="InterPro" id="IPR011626">
    <property type="entry name" value="Alpha-macroglobulin_TED"/>
</dbReference>
<dbReference type="Pfam" id="PF17962">
    <property type="entry name" value="bMG6"/>
    <property type="match status" value="1"/>
</dbReference>
<dbReference type="GO" id="GO:0005615">
    <property type="term" value="C:extracellular space"/>
    <property type="evidence" value="ECO:0007669"/>
    <property type="project" value="InterPro"/>
</dbReference>
<dbReference type="SMART" id="SM01419">
    <property type="entry name" value="Thiol-ester_cl"/>
    <property type="match status" value="1"/>
</dbReference>
<dbReference type="InterPro" id="IPR047565">
    <property type="entry name" value="Alpha-macroglob_thiol-ester_cl"/>
</dbReference>
<protein>
    <submittedName>
        <fullName evidence="5">Alpha-2-macroglobulin family protein</fullName>
    </submittedName>
</protein>
<organism evidence="5 6">
    <name type="scientific">Pinibacter aurantiacus</name>
    <dbReference type="NCBI Taxonomy" id="2851599"/>
    <lineage>
        <taxon>Bacteria</taxon>
        <taxon>Pseudomonadati</taxon>
        <taxon>Bacteroidota</taxon>
        <taxon>Chitinophagia</taxon>
        <taxon>Chitinophagales</taxon>
        <taxon>Chitinophagaceae</taxon>
        <taxon>Pinibacter</taxon>
    </lineage>
</organism>
<dbReference type="Pfam" id="PF07678">
    <property type="entry name" value="TED_complement"/>
    <property type="match status" value="1"/>
</dbReference>
<dbReference type="SMART" id="SM01359">
    <property type="entry name" value="A2M_N_2"/>
    <property type="match status" value="1"/>
</dbReference>
<accession>A0A9E2W9I1</accession>
<reference evidence="5" key="1">
    <citation type="submission" date="2021-06" db="EMBL/GenBank/DDBJ databases">
        <authorList>
            <person name="Huq M.A."/>
        </authorList>
    </citation>
    <scope>NUCLEOTIDE SEQUENCE</scope>
    <source>
        <strain evidence="5">MAH-26</strain>
    </source>
</reference>
<name>A0A9E2W9I1_9BACT</name>
<dbReference type="InterPro" id="IPR021868">
    <property type="entry name" value="Alpha_2_Macroglob_MG3"/>
</dbReference>
<evidence type="ECO:0000313" key="6">
    <source>
        <dbReference type="Proteomes" id="UP000812270"/>
    </source>
</evidence>
<dbReference type="Pfam" id="PF17973">
    <property type="entry name" value="bMG10"/>
    <property type="match status" value="1"/>
</dbReference>
<dbReference type="RefSeq" id="WP_217794343.1">
    <property type="nucleotide sequence ID" value="NZ_JAHSPG010000016.1"/>
</dbReference>
<sequence length="1798" mass="198887">MRSKISMLLVVILTVVLAACNRKTVSLDYTNANSEVPQLGNLVFRFSKPLVKDSLLNQWDSTEYISFEPKIPGRFRWEHPDELVFSPEKPLKPATNYKAKVNSDVLQYTSFSKVEGAKDLNFHTPDLKLDNTNVTWVLQDENSQSAVPQIDLYFNYPVSPAALKDKLGIEVDGKAANYALQTASSDNKITLRLLSVKSEDKDYSITISLDKGLLPEGGTNPLPEKNVNKATIPSPYTLTINDVQTEHDGNTGKVYIRTSQQIVPASLNSFIKFDPAIKFTAEVTDDGFMISGDQFNAEKSYQLVLVKGLRGKIGGQLREEYVTNVAFGKLEPSISFTNSKAVYLSSQGAKNIEVRLINVPTVKVIVSKIYESNLLAAQRYGYYPKESDGNSEEEYYGDNGGDATLGDVIYEKEIETKTLPQSGSGRIFNFNIQDKVPDFKGIYHIMIRSTDDYWVRDTRFISLSDIGLVAKEGKDKMYVFANSIKTAQSLKDVNVVAYGANNQVLGMGATNADGVAEIAYSRKDFAGFKPAMVIAKTANDFNYLPFNNTAVNTSRFEVGGKRSNSTGFDAFVYAERDIYRPGEKVNFAVVIRDAQWKSPGELPLKMKFLLPNGKELKTFRKSLNAQGGLDGSVDISPAAITGSYTLEVYTSNDVLIGSKNFMIEEFVPDRIKVTAKLDKQSLQPGENTTLSINAINFFGPPAANRNYESEIQVKQKAFYPKKYPQFDFGLANQKTFFDKQVKEGTTDENGNAMVTYAVPEMYKNIGILQTSFYTTVFDETGRPVSRNANIDIYTQNTFFGIGSDGYGYFPLNQPIKFPLIALDKNEKVVNGVIAKVEVIKHEYRTVLEKSGSYFRYNSQQEDKVVSTANVTVSGETTGYPFVPRSPGDYEIRVSIPNASSYVSRSFYSYGYWGGDNNSFEVNTEGEINIETDKDAYKTGESVKVLFKTPFSGRMLVTMEKDKVLSYQYVNVDKRSASLDLKLTAEHLPNVYITATLIKPHDVSDIPLTVAHGFKNVKVEEESRLIKMQVVASQSVRSHTHQKVKVKAAPGSMVTLAAVDNGVLQVTDFKTPDPYNYFYAQKALEVNAYDLYPLLFPEVRAKLSSTGGDGDLRMDQRVNPMPNKRVKIVSYWSGIATANGSGEAEFEFDVPQFSGELRLMAVAYKNESFGSAESSMKVADPIVLSTAMPRFLSPRDTISVPVTISNTTSKSTSATASINVEGPLQIVSSNRENVSIDANSEARVEFKVVAARTVAAGKVKIEVQGMGEKFADETDITVRPASTLQKQTGSGAIAGNSSKQITIPTSDFMTGSVNYKLVVSKSPAMELGSQLSYLVHYPYGCTEQTVSAAFPQLYFSDLSELLQADKASKASANSNVMEAIRKIKMRQLYNGAVTMWDNGDQENWWATIYAAHFLWEAKKAGYDVDNGLLETMLTYINNRLRNKETISYFYNRDQQKKIAPKEVAYSLYVLAIAGRPNVSVMNYYKANGTLLSLDSKYLLATAYAIAGDKAKFKEMLPTSFSGETSVAQTGGSFYSDIRDEAIALNALLEVEPSNAQVPIMARHVVDKLKQRSWYSTQESSFGFLAIGKLAAAANKSSVTAQIKVNGRVVGNVSTAAAKLSAKELGGNNIVIDTKGAGQLYYWWESEGISVSGSYKEEDNYIKVRKRFFDRNGRAIAGNSFKQNDLVIVQLTLEKSYSGSVENIVITDLLPAGFEIENPRTKEIPGMDWIKDASNPSALDVRDDRINLFVDAYSSRQTYYYAVRAVSPGIYHMGPVSADAMYNGEYHSYNGAGTITITGR</sequence>
<comment type="caution">
    <text evidence="5">The sequence shown here is derived from an EMBL/GenBank/DDBJ whole genome shotgun (WGS) entry which is preliminary data.</text>
</comment>
<dbReference type="Pfam" id="PF00207">
    <property type="entry name" value="A2M"/>
    <property type="match status" value="1"/>
</dbReference>
<dbReference type="InterPro" id="IPR002890">
    <property type="entry name" value="MG2"/>
</dbReference>
<dbReference type="InterPro" id="IPR051802">
    <property type="entry name" value="YfhM-like"/>
</dbReference>
<keyword evidence="6" id="KW-1185">Reference proteome</keyword>
<proteinExistence type="inferred from homology"/>
<evidence type="ECO:0000256" key="2">
    <source>
        <dbReference type="ARBA" id="ARBA00022729"/>
    </source>
</evidence>
<dbReference type="Pfam" id="PF07703">
    <property type="entry name" value="A2M_BRD"/>
    <property type="match status" value="1"/>
</dbReference>
<feature type="domain" description="Alpha-2-macroglobulin bait region" evidence="3">
    <location>
        <begin position="927"/>
        <end position="1065"/>
    </location>
</feature>
<dbReference type="PROSITE" id="PS51257">
    <property type="entry name" value="PROKAR_LIPOPROTEIN"/>
    <property type="match status" value="1"/>
</dbReference>
<dbReference type="SMART" id="SM01360">
    <property type="entry name" value="A2M"/>
    <property type="match status" value="1"/>
</dbReference>
<evidence type="ECO:0000259" key="4">
    <source>
        <dbReference type="SMART" id="SM01360"/>
    </source>
</evidence>
<dbReference type="Pfam" id="PF11974">
    <property type="entry name" value="bMG3"/>
    <property type="match status" value="1"/>
</dbReference>
<dbReference type="Pfam" id="PF17972">
    <property type="entry name" value="bMG5"/>
    <property type="match status" value="1"/>
</dbReference>
<dbReference type="InterPro" id="IPR001599">
    <property type="entry name" value="Macroglobln_a2"/>
</dbReference>
<dbReference type="EMBL" id="JAHSPG010000016">
    <property type="protein sequence ID" value="MBV4360091.1"/>
    <property type="molecule type" value="Genomic_DNA"/>
</dbReference>
<gene>
    <name evidence="5" type="ORF">KTO63_23200</name>
</gene>
<comment type="similarity">
    <text evidence="1">Belongs to the protease inhibitor I39 (alpha-2-macroglobulin) family. Bacterial alpha-2-macroglobulin subfamily.</text>
</comment>
<evidence type="ECO:0000313" key="5">
    <source>
        <dbReference type="EMBL" id="MBV4360091.1"/>
    </source>
</evidence>
<dbReference type="InterPro" id="IPR041246">
    <property type="entry name" value="Bact_MG10"/>
</dbReference>
<dbReference type="PANTHER" id="PTHR40094">
    <property type="entry name" value="ALPHA-2-MACROGLOBULIN HOMOLOG"/>
    <property type="match status" value="1"/>
</dbReference>
<dbReference type="GO" id="GO:0004866">
    <property type="term" value="F:endopeptidase inhibitor activity"/>
    <property type="evidence" value="ECO:0007669"/>
    <property type="project" value="InterPro"/>
</dbReference>
<dbReference type="Proteomes" id="UP000812270">
    <property type="component" value="Unassembled WGS sequence"/>
</dbReference>
<evidence type="ECO:0000256" key="1">
    <source>
        <dbReference type="ARBA" id="ARBA00010556"/>
    </source>
</evidence>
<dbReference type="InterPro" id="IPR041203">
    <property type="entry name" value="Bact_A2M_MG5"/>
</dbReference>
<dbReference type="InterPro" id="IPR011625">
    <property type="entry name" value="A2M_N_BRD"/>
</dbReference>
<dbReference type="Pfam" id="PF01835">
    <property type="entry name" value="MG2"/>
    <property type="match status" value="1"/>
</dbReference>